<comment type="caution">
    <text evidence="2">The sequence shown here is derived from an EMBL/GenBank/DDBJ whole genome shotgun (WGS) entry which is preliminary data.</text>
</comment>
<evidence type="ECO:0000313" key="2">
    <source>
        <dbReference type="EMBL" id="KAJ7321355.1"/>
    </source>
</evidence>
<dbReference type="AlphaFoldDB" id="A0AAD7EHF1"/>
<evidence type="ECO:0000256" key="1">
    <source>
        <dbReference type="SAM" id="SignalP"/>
    </source>
</evidence>
<sequence length="112" mass="12245">MAVTARAASLVLLQLSCLPSDLSMEPLLMTQAGQLLDDLKAAIDGIPAGIMARTWHGPPAINASFKPRADQSLLWRGFLFLVANMDQFWENIRRLSVDGINLFLSSPTSNPH</sequence>
<name>A0AAD7EHF1_9AGAR</name>
<dbReference type="Proteomes" id="UP001218218">
    <property type="component" value="Unassembled WGS sequence"/>
</dbReference>
<feature type="chain" id="PRO_5042163470" evidence="1">
    <location>
        <begin position="24"/>
        <end position="112"/>
    </location>
</feature>
<gene>
    <name evidence="2" type="ORF">DFH08DRAFT_818720</name>
</gene>
<keyword evidence="3" id="KW-1185">Reference proteome</keyword>
<accession>A0AAD7EHF1</accession>
<evidence type="ECO:0000313" key="3">
    <source>
        <dbReference type="Proteomes" id="UP001218218"/>
    </source>
</evidence>
<organism evidence="2 3">
    <name type="scientific">Mycena albidolilacea</name>
    <dbReference type="NCBI Taxonomy" id="1033008"/>
    <lineage>
        <taxon>Eukaryota</taxon>
        <taxon>Fungi</taxon>
        <taxon>Dikarya</taxon>
        <taxon>Basidiomycota</taxon>
        <taxon>Agaricomycotina</taxon>
        <taxon>Agaricomycetes</taxon>
        <taxon>Agaricomycetidae</taxon>
        <taxon>Agaricales</taxon>
        <taxon>Marasmiineae</taxon>
        <taxon>Mycenaceae</taxon>
        <taxon>Mycena</taxon>
    </lineage>
</organism>
<protein>
    <submittedName>
        <fullName evidence="2">Uncharacterized protein</fullName>
    </submittedName>
</protein>
<dbReference type="EMBL" id="JARIHO010000051">
    <property type="protein sequence ID" value="KAJ7321355.1"/>
    <property type="molecule type" value="Genomic_DNA"/>
</dbReference>
<proteinExistence type="predicted"/>
<feature type="signal peptide" evidence="1">
    <location>
        <begin position="1"/>
        <end position="23"/>
    </location>
</feature>
<keyword evidence="1" id="KW-0732">Signal</keyword>
<reference evidence="2" key="1">
    <citation type="submission" date="2023-03" db="EMBL/GenBank/DDBJ databases">
        <title>Massive genome expansion in bonnet fungi (Mycena s.s.) driven by repeated elements and novel gene families across ecological guilds.</title>
        <authorList>
            <consortium name="Lawrence Berkeley National Laboratory"/>
            <person name="Harder C.B."/>
            <person name="Miyauchi S."/>
            <person name="Viragh M."/>
            <person name="Kuo A."/>
            <person name="Thoen E."/>
            <person name="Andreopoulos B."/>
            <person name="Lu D."/>
            <person name="Skrede I."/>
            <person name="Drula E."/>
            <person name="Henrissat B."/>
            <person name="Morin E."/>
            <person name="Kohler A."/>
            <person name="Barry K."/>
            <person name="LaButti K."/>
            <person name="Morin E."/>
            <person name="Salamov A."/>
            <person name="Lipzen A."/>
            <person name="Mereny Z."/>
            <person name="Hegedus B."/>
            <person name="Baldrian P."/>
            <person name="Stursova M."/>
            <person name="Weitz H."/>
            <person name="Taylor A."/>
            <person name="Grigoriev I.V."/>
            <person name="Nagy L.G."/>
            <person name="Martin F."/>
            <person name="Kauserud H."/>
        </authorList>
    </citation>
    <scope>NUCLEOTIDE SEQUENCE</scope>
    <source>
        <strain evidence="2">CBHHK002</strain>
    </source>
</reference>